<proteinExistence type="predicted"/>
<feature type="non-terminal residue" evidence="1">
    <location>
        <position position="357"/>
    </location>
</feature>
<feature type="non-terminal residue" evidence="1">
    <location>
        <position position="1"/>
    </location>
</feature>
<dbReference type="AlphaFoldDB" id="A0A382P7R9"/>
<evidence type="ECO:0008006" key="2">
    <source>
        <dbReference type="Google" id="ProtNLM"/>
    </source>
</evidence>
<evidence type="ECO:0000313" key="1">
    <source>
        <dbReference type="EMBL" id="SVC69459.1"/>
    </source>
</evidence>
<reference evidence="1" key="1">
    <citation type="submission" date="2018-05" db="EMBL/GenBank/DDBJ databases">
        <authorList>
            <person name="Lanie J.A."/>
            <person name="Ng W.-L."/>
            <person name="Kazmierczak K.M."/>
            <person name="Andrzejewski T.M."/>
            <person name="Davidsen T.M."/>
            <person name="Wayne K.J."/>
            <person name="Tettelin H."/>
            <person name="Glass J.I."/>
            <person name="Rusch D."/>
            <person name="Podicherti R."/>
            <person name="Tsui H.-C.T."/>
            <person name="Winkler M.E."/>
        </authorList>
    </citation>
    <scope>NUCLEOTIDE SEQUENCE</scope>
</reference>
<gene>
    <name evidence="1" type="ORF">METZ01_LOCUS322313</name>
</gene>
<accession>A0A382P7R9</accession>
<name>A0A382P7R9_9ZZZZ</name>
<dbReference type="EMBL" id="UINC01105492">
    <property type="protein sequence ID" value="SVC69459.1"/>
    <property type="molecule type" value="Genomic_DNA"/>
</dbReference>
<organism evidence="1">
    <name type="scientific">marine metagenome</name>
    <dbReference type="NCBI Taxonomy" id="408172"/>
    <lineage>
        <taxon>unclassified sequences</taxon>
        <taxon>metagenomes</taxon>
        <taxon>ecological metagenomes</taxon>
    </lineage>
</organism>
<protein>
    <recommendedName>
        <fullName evidence="2">Tyr recombinase domain-containing protein</fullName>
    </recommendedName>
</protein>
<sequence>VAIAREIGVSKATVSNYRKALRKEGLIKDKRRVSTGGGDWMVSRQLFDEIPCIAKFTERLKLDQLTPTEYTNRLYDICRTTGTHPDKIIETLESAEIIFSKFTEKYKAKNPELMRDRYNRSIRKFLAHNQITLPPNSKVMPSGTDSSGEYSRVRLDDNTVENCTAFLSKNYGDEWGLLFGIHHEIFARPATMLKWTPNVEIQYDEVDGKSYEYGVCSVLEKKTKKRYDKLIFQPTVLKHVKELSQNKPIIEGTQDMISAKYAGMLREYYVEIEKMERDQVYKKGVEAWMYSNRPIYTIRHSAALMWMRRTGFNLELVAKMGWDDTKTLSKFYARTTVNNIMQAGNCYYCRPPSAETN</sequence>